<feature type="transmembrane region" description="Helical" evidence="1">
    <location>
        <begin position="130"/>
        <end position="149"/>
    </location>
</feature>
<dbReference type="AlphaFoldDB" id="A0A161R5D6"/>
<dbReference type="GO" id="GO:0008233">
    <property type="term" value="F:peptidase activity"/>
    <property type="evidence" value="ECO:0007669"/>
    <property type="project" value="UniProtKB-KW"/>
</dbReference>
<keyword evidence="2" id="KW-0378">Hydrolase</keyword>
<dbReference type="PANTHER" id="PTHR34989:SF1">
    <property type="entry name" value="PROTEIN HDED"/>
    <property type="match status" value="1"/>
</dbReference>
<protein>
    <submittedName>
        <fullName evidence="2">Protease</fullName>
    </submittedName>
</protein>
<dbReference type="GO" id="GO:0006508">
    <property type="term" value="P:proteolysis"/>
    <property type="evidence" value="ECO:0007669"/>
    <property type="project" value="UniProtKB-KW"/>
</dbReference>
<dbReference type="InterPro" id="IPR052712">
    <property type="entry name" value="Acid_resist_chaperone_HdeD"/>
</dbReference>
<reference evidence="2 3" key="1">
    <citation type="submission" date="2016-03" db="EMBL/GenBank/DDBJ databases">
        <title>Microsymbionts genomes from the relict species Vavilovia formosa (Stev.) Fed.</title>
        <authorList>
            <person name="Kopat V."/>
            <person name="Chirak E."/>
            <person name="Kimeklis A."/>
            <person name="Andronov E."/>
        </authorList>
    </citation>
    <scope>NUCLEOTIDE SEQUENCE [LARGE SCALE GENOMIC DNA]</scope>
    <source>
        <strain evidence="2 3">Vaf07</strain>
    </source>
</reference>
<feature type="transmembrane region" description="Helical" evidence="1">
    <location>
        <begin position="50"/>
        <end position="70"/>
    </location>
</feature>
<comment type="caution">
    <text evidence="2">The sequence shown here is derived from an EMBL/GenBank/DDBJ whole genome shotgun (WGS) entry which is preliminary data.</text>
</comment>
<keyword evidence="3" id="KW-1185">Reference proteome</keyword>
<dbReference type="EMBL" id="LVYV01000004">
    <property type="protein sequence ID" value="KZD24371.1"/>
    <property type="molecule type" value="Genomic_DNA"/>
</dbReference>
<dbReference type="Pfam" id="PF03729">
    <property type="entry name" value="DUF308"/>
    <property type="match status" value="1"/>
</dbReference>
<dbReference type="GO" id="GO:0005886">
    <property type="term" value="C:plasma membrane"/>
    <property type="evidence" value="ECO:0007669"/>
    <property type="project" value="TreeGrafter"/>
</dbReference>
<feature type="transmembrane region" description="Helical" evidence="1">
    <location>
        <begin position="77"/>
        <end position="93"/>
    </location>
</feature>
<dbReference type="RefSeq" id="WP_068731069.1">
    <property type="nucleotide sequence ID" value="NZ_LVYV01000004.1"/>
</dbReference>
<gene>
    <name evidence="2" type="ORF">A4A58_23125</name>
</gene>
<dbReference type="OrthoDB" id="6773069at2"/>
<name>A0A161R5D6_9BRAD</name>
<dbReference type="STRING" id="943830.A4A58_23125"/>
<accession>A0A161R5D6</accession>
<keyword evidence="2" id="KW-0645">Protease</keyword>
<organism evidence="2 3">
    <name type="scientific">Tardiphaga robiniae</name>
    <dbReference type="NCBI Taxonomy" id="943830"/>
    <lineage>
        <taxon>Bacteria</taxon>
        <taxon>Pseudomonadati</taxon>
        <taxon>Pseudomonadota</taxon>
        <taxon>Alphaproteobacteria</taxon>
        <taxon>Hyphomicrobiales</taxon>
        <taxon>Nitrobacteraceae</taxon>
        <taxon>Tardiphaga</taxon>
    </lineage>
</organism>
<evidence type="ECO:0000256" key="1">
    <source>
        <dbReference type="SAM" id="Phobius"/>
    </source>
</evidence>
<dbReference type="Proteomes" id="UP000076574">
    <property type="component" value="Unassembled WGS sequence"/>
</dbReference>
<keyword evidence="1" id="KW-0812">Transmembrane</keyword>
<evidence type="ECO:0000313" key="2">
    <source>
        <dbReference type="EMBL" id="KZD24371.1"/>
    </source>
</evidence>
<evidence type="ECO:0000313" key="3">
    <source>
        <dbReference type="Proteomes" id="UP000076574"/>
    </source>
</evidence>
<feature type="transmembrane region" description="Helical" evidence="1">
    <location>
        <begin position="99"/>
        <end position="123"/>
    </location>
</feature>
<dbReference type="InterPro" id="IPR005325">
    <property type="entry name" value="DUF308_memb"/>
</dbReference>
<dbReference type="PANTHER" id="PTHR34989">
    <property type="entry name" value="PROTEIN HDED"/>
    <property type="match status" value="1"/>
</dbReference>
<keyword evidence="1" id="KW-0472">Membrane</keyword>
<feature type="transmembrane region" description="Helical" evidence="1">
    <location>
        <begin position="20"/>
        <end position="38"/>
    </location>
</feature>
<sequence>MIRLLLLLLGAEVVQRRWRLLLAIGVLWAALGLAIVIDAFDGSTIVRPHYFGYLLLLEGIVSLLAALLAVTRRPYQFAKAVILIVPAVIIIAQPRHSNLLIAMLLGGVLLLDGSARIASAWLVRFENWRMAIGAGVIELILAATTLEPWPTWYEGTIGFNIGALLIVSGLSMTLLANRLRRLPPDAPISMLVGGAFPTALWVPATPDDAGKDDLVVHVWTPTGPGRNARRRPLVDRYIAAVDANGIVSTGHAALELAPNVYVSHYPAVEIDRAPNEFGRVLRAGVENDLPGRFQPSYAEEAEGWCEATEHIRFTRIDRVRVRHFWRTYRVDTTYNLTSRNCSTAVAHALDAALEGVFGRTERPWRAFFRAAVTPELWVAGVLRQRAEAMAWTPGLVLDYARLLQVLVEPTPEQTSPDWSRLRRLSIRRAARARTRTA</sequence>
<keyword evidence="1" id="KW-1133">Transmembrane helix</keyword>
<feature type="transmembrane region" description="Helical" evidence="1">
    <location>
        <begin position="155"/>
        <end position="176"/>
    </location>
</feature>
<proteinExistence type="predicted"/>